<dbReference type="Pfam" id="PF14270">
    <property type="entry name" value="DUF4358"/>
    <property type="match status" value="1"/>
</dbReference>
<dbReference type="InterPro" id="IPR025648">
    <property type="entry name" value="DUF4358"/>
</dbReference>
<protein>
    <submittedName>
        <fullName evidence="2">DUF4358 domain-containing protein</fullName>
    </submittedName>
</protein>
<sequence length="186" mass="20326">MKKIIAIVLAALSIAAFAACGKKDDAPKPGTLKEGETVQSVLEAVDAKFSDRYGSDYSAVAMGMPVDDAYLSDFLELDSSAYDEYAGNVSMSMTNSDAFFVIKAKEGQVEAVQQALEKRLSDLKAQYEFYPVSGSYDRAMAGEVYVKGDYVFLIVVGVLEDMDEEAPDFSDDVQMTKETIDSFFND</sequence>
<organism evidence="2 3">
    <name type="scientific">Yanshouia hominis</name>
    <dbReference type="NCBI Taxonomy" id="2763673"/>
    <lineage>
        <taxon>Bacteria</taxon>
        <taxon>Bacillati</taxon>
        <taxon>Bacillota</taxon>
        <taxon>Clostridia</taxon>
        <taxon>Eubacteriales</taxon>
        <taxon>Oscillospiraceae</taxon>
        <taxon>Yanshouia</taxon>
    </lineage>
</organism>
<dbReference type="Proteomes" id="UP000658131">
    <property type="component" value="Unassembled WGS sequence"/>
</dbReference>
<name>A0ABR7NM79_9FIRM</name>
<evidence type="ECO:0000313" key="3">
    <source>
        <dbReference type="Proteomes" id="UP000658131"/>
    </source>
</evidence>
<evidence type="ECO:0000256" key="1">
    <source>
        <dbReference type="SAM" id="SignalP"/>
    </source>
</evidence>
<dbReference type="PROSITE" id="PS51257">
    <property type="entry name" value="PROKAR_LIPOPROTEIN"/>
    <property type="match status" value="1"/>
</dbReference>
<proteinExistence type="predicted"/>
<keyword evidence="1" id="KW-0732">Signal</keyword>
<gene>
    <name evidence="2" type="ORF">H8717_14060</name>
</gene>
<feature type="chain" id="PRO_5045087004" evidence="1">
    <location>
        <begin position="19"/>
        <end position="186"/>
    </location>
</feature>
<dbReference type="RefSeq" id="WP_262400919.1">
    <property type="nucleotide sequence ID" value="NZ_JACRTB010000035.1"/>
</dbReference>
<evidence type="ECO:0000313" key="2">
    <source>
        <dbReference type="EMBL" id="MBC8577520.1"/>
    </source>
</evidence>
<reference evidence="2 3" key="1">
    <citation type="submission" date="2020-08" db="EMBL/GenBank/DDBJ databases">
        <title>Genome public.</title>
        <authorList>
            <person name="Liu C."/>
            <person name="Sun Q."/>
        </authorList>
    </citation>
    <scope>NUCLEOTIDE SEQUENCE [LARGE SCALE GENOMIC DNA]</scope>
    <source>
        <strain evidence="2 3">BX1</strain>
    </source>
</reference>
<dbReference type="EMBL" id="JACRTB010000035">
    <property type="protein sequence ID" value="MBC8577520.1"/>
    <property type="molecule type" value="Genomic_DNA"/>
</dbReference>
<accession>A0ABR7NM79</accession>
<feature type="signal peptide" evidence="1">
    <location>
        <begin position="1"/>
        <end position="18"/>
    </location>
</feature>
<keyword evidence="3" id="KW-1185">Reference proteome</keyword>
<comment type="caution">
    <text evidence="2">The sequence shown here is derived from an EMBL/GenBank/DDBJ whole genome shotgun (WGS) entry which is preliminary data.</text>
</comment>